<dbReference type="PROSITE" id="PS50181">
    <property type="entry name" value="FBOX"/>
    <property type="match status" value="1"/>
</dbReference>
<dbReference type="AlphaFoldDB" id="A0A0C3QS38"/>
<dbReference type="Pfam" id="PF12937">
    <property type="entry name" value="F-box-like"/>
    <property type="match status" value="1"/>
</dbReference>
<dbReference type="SUPFAM" id="SSF81383">
    <property type="entry name" value="F-box domain"/>
    <property type="match status" value="1"/>
</dbReference>
<dbReference type="STRING" id="1051891.A0A0C3QS38"/>
<evidence type="ECO:0000259" key="1">
    <source>
        <dbReference type="PROSITE" id="PS50181"/>
    </source>
</evidence>
<proteinExistence type="predicted"/>
<dbReference type="HOGENOM" id="CLU_1269616_0_0_1"/>
<dbReference type="EMBL" id="KN822961">
    <property type="protein sequence ID" value="KIO31691.1"/>
    <property type="molecule type" value="Genomic_DNA"/>
</dbReference>
<name>A0A0C3QS38_9AGAM</name>
<protein>
    <recommendedName>
        <fullName evidence="1">F-box domain-containing protein</fullName>
    </recommendedName>
</protein>
<evidence type="ECO:0000313" key="2">
    <source>
        <dbReference type="EMBL" id="KIO31691.1"/>
    </source>
</evidence>
<dbReference type="OrthoDB" id="3237045at2759"/>
<reference evidence="2 3" key="1">
    <citation type="submission" date="2014-04" db="EMBL/GenBank/DDBJ databases">
        <authorList>
            <consortium name="DOE Joint Genome Institute"/>
            <person name="Kuo A."/>
            <person name="Girlanda M."/>
            <person name="Perotto S."/>
            <person name="Kohler A."/>
            <person name="Nagy L.G."/>
            <person name="Floudas D."/>
            <person name="Copeland A."/>
            <person name="Barry K.W."/>
            <person name="Cichocki N."/>
            <person name="Veneault-Fourrey C."/>
            <person name="LaButti K."/>
            <person name="Lindquist E.A."/>
            <person name="Lipzen A."/>
            <person name="Lundell T."/>
            <person name="Morin E."/>
            <person name="Murat C."/>
            <person name="Sun H."/>
            <person name="Tunlid A."/>
            <person name="Henrissat B."/>
            <person name="Grigoriev I.V."/>
            <person name="Hibbett D.S."/>
            <person name="Martin F."/>
            <person name="Nordberg H.P."/>
            <person name="Cantor M.N."/>
            <person name="Hua S.X."/>
        </authorList>
    </citation>
    <scope>NUCLEOTIDE SEQUENCE [LARGE SCALE GENOMIC DNA]</scope>
    <source>
        <strain evidence="2 3">MUT 4182</strain>
    </source>
</reference>
<keyword evidence="3" id="KW-1185">Reference proteome</keyword>
<evidence type="ECO:0000313" key="3">
    <source>
        <dbReference type="Proteomes" id="UP000054248"/>
    </source>
</evidence>
<dbReference type="Proteomes" id="UP000054248">
    <property type="component" value="Unassembled WGS sequence"/>
</dbReference>
<sequence length="218" mass="24072">MEVDPVPSSSNTLLDYSTTQVVPSPLRSTRSIHDLPTELLERILQLSVPPHAPRPYLIKHTVKLRRVCKYWQRIIDGCPTLWSEVTFEGGLDLLSKSLTNSKDAGLTVKCLLGLGSPSRDSKAMKMVLEHAKRWKSLDITIWIKNYRDVSAYLPLGKGAGGAPILSDMKMYNTVITPETASLICVDAFPRLKSLQLVDVTLGGGFGSLPQLEELSLID</sequence>
<organism evidence="2 3">
    <name type="scientific">Tulasnella calospora MUT 4182</name>
    <dbReference type="NCBI Taxonomy" id="1051891"/>
    <lineage>
        <taxon>Eukaryota</taxon>
        <taxon>Fungi</taxon>
        <taxon>Dikarya</taxon>
        <taxon>Basidiomycota</taxon>
        <taxon>Agaricomycotina</taxon>
        <taxon>Agaricomycetes</taxon>
        <taxon>Cantharellales</taxon>
        <taxon>Tulasnellaceae</taxon>
        <taxon>Tulasnella</taxon>
    </lineage>
</organism>
<feature type="non-terminal residue" evidence="2">
    <location>
        <position position="218"/>
    </location>
</feature>
<gene>
    <name evidence="2" type="ORF">M407DRAFT_19424</name>
</gene>
<feature type="domain" description="F-box" evidence="1">
    <location>
        <begin position="29"/>
        <end position="85"/>
    </location>
</feature>
<accession>A0A0C3QS38</accession>
<dbReference type="InterPro" id="IPR001810">
    <property type="entry name" value="F-box_dom"/>
</dbReference>
<dbReference type="Gene3D" id="1.20.1280.50">
    <property type="match status" value="1"/>
</dbReference>
<dbReference type="InterPro" id="IPR036047">
    <property type="entry name" value="F-box-like_dom_sf"/>
</dbReference>
<reference evidence="3" key="2">
    <citation type="submission" date="2015-01" db="EMBL/GenBank/DDBJ databases">
        <title>Evolutionary Origins and Diversification of the Mycorrhizal Mutualists.</title>
        <authorList>
            <consortium name="DOE Joint Genome Institute"/>
            <consortium name="Mycorrhizal Genomics Consortium"/>
            <person name="Kohler A."/>
            <person name="Kuo A."/>
            <person name="Nagy L.G."/>
            <person name="Floudas D."/>
            <person name="Copeland A."/>
            <person name="Barry K.W."/>
            <person name="Cichocki N."/>
            <person name="Veneault-Fourrey C."/>
            <person name="LaButti K."/>
            <person name="Lindquist E.A."/>
            <person name="Lipzen A."/>
            <person name="Lundell T."/>
            <person name="Morin E."/>
            <person name="Murat C."/>
            <person name="Riley R."/>
            <person name="Ohm R."/>
            <person name="Sun H."/>
            <person name="Tunlid A."/>
            <person name="Henrissat B."/>
            <person name="Grigoriev I.V."/>
            <person name="Hibbett D.S."/>
            <person name="Martin F."/>
        </authorList>
    </citation>
    <scope>NUCLEOTIDE SEQUENCE [LARGE SCALE GENOMIC DNA]</scope>
    <source>
        <strain evidence="3">MUT 4182</strain>
    </source>
</reference>